<evidence type="ECO:0000256" key="1">
    <source>
        <dbReference type="SAM" id="Phobius"/>
    </source>
</evidence>
<keyword evidence="1" id="KW-1133">Transmembrane helix</keyword>
<accession>A0ABP0ADT3</accession>
<sequence>MKLWVVLLKMSICGIVMLLPALGGIRNSAKIKEIKQCWVQPPLKFCDLKCNEKNICFQINYTCCWTYCGNICLNNEEPFKTLLKEPKWAVSA</sequence>
<protein>
    <recommendedName>
        <fullName evidence="4">Protein WFDC9</fullName>
    </recommendedName>
</protein>
<keyword evidence="1" id="KW-0812">Transmembrane</keyword>
<keyword evidence="1" id="KW-0472">Membrane</keyword>
<keyword evidence="3" id="KW-1185">Reference proteome</keyword>
<dbReference type="Proteomes" id="UP001314169">
    <property type="component" value="Chromosome 7"/>
</dbReference>
<gene>
    <name evidence="2" type="ORF">MPIPNATIZW_LOCUS16199</name>
</gene>
<evidence type="ECO:0000313" key="2">
    <source>
        <dbReference type="EMBL" id="CAK6447893.1"/>
    </source>
</evidence>
<dbReference type="EMBL" id="OY882864">
    <property type="protein sequence ID" value="CAK6447893.1"/>
    <property type="molecule type" value="Genomic_DNA"/>
</dbReference>
<reference evidence="2" key="1">
    <citation type="submission" date="2023-12" db="EMBL/GenBank/DDBJ databases">
        <authorList>
            <person name="Brown T."/>
        </authorList>
    </citation>
    <scope>NUCLEOTIDE SEQUENCE</scope>
</reference>
<feature type="transmembrane region" description="Helical" evidence="1">
    <location>
        <begin position="6"/>
        <end position="25"/>
    </location>
</feature>
<evidence type="ECO:0000313" key="3">
    <source>
        <dbReference type="Proteomes" id="UP001314169"/>
    </source>
</evidence>
<proteinExistence type="predicted"/>
<evidence type="ECO:0008006" key="4">
    <source>
        <dbReference type="Google" id="ProtNLM"/>
    </source>
</evidence>
<organism evidence="2 3">
    <name type="scientific">Pipistrellus nathusii</name>
    <name type="common">Nathusius' pipistrelle</name>
    <dbReference type="NCBI Taxonomy" id="59473"/>
    <lineage>
        <taxon>Eukaryota</taxon>
        <taxon>Metazoa</taxon>
        <taxon>Chordata</taxon>
        <taxon>Craniata</taxon>
        <taxon>Vertebrata</taxon>
        <taxon>Euteleostomi</taxon>
        <taxon>Mammalia</taxon>
        <taxon>Eutheria</taxon>
        <taxon>Laurasiatheria</taxon>
        <taxon>Chiroptera</taxon>
        <taxon>Yangochiroptera</taxon>
        <taxon>Vespertilionidae</taxon>
        <taxon>Pipistrellus</taxon>
    </lineage>
</organism>
<name>A0ABP0ADT3_PIPNA</name>